<evidence type="ECO:0000313" key="3">
    <source>
        <dbReference type="EMBL" id="ODS02973.1"/>
    </source>
</evidence>
<evidence type="ECO:0000256" key="1">
    <source>
        <dbReference type="SAM" id="MobiDB-lite"/>
    </source>
</evidence>
<accession>A0A1E3WAY5</accession>
<dbReference type="InterPro" id="IPR018723">
    <property type="entry name" value="DUF2254_membrane"/>
</dbReference>
<keyword evidence="2" id="KW-0472">Membrane</keyword>
<dbReference type="RefSeq" id="WP_069623838.1">
    <property type="nucleotide sequence ID" value="NZ_LPWD01000190.1"/>
</dbReference>
<evidence type="ECO:0000256" key="2">
    <source>
        <dbReference type="SAM" id="Phobius"/>
    </source>
</evidence>
<organism evidence="3 4">
    <name type="scientific">Methyloceanibacter marginalis</name>
    <dbReference type="NCBI Taxonomy" id="1774971"/>
    <lineage>
        <taxon>Bacteria</taxon>
        <taxon>Pseudomonadati</taxon>
        <taxon>Pseudomonadota</taxon>
        <taxon>Alphaproteobacteria</taxon>
        <taxon>Hyphomicrobiales</taxon>
        <taxon>Hyphomicrobiaceae</taxon>
        <taxon>Methyloceanibacter</taxon>
    </lineage>
</organism>
<sequence length="412" mass="44850">MGAAAPYGGAGRAAAILAVHIPVRQGDDPVWFLYSGDAEAAPQFLSNLVTAMITMATLVVSITMVVLTLAAQQLGPRLIRSFMADRRTQATLGLFVATVVYLLLVLRTTYGGTDSVPNLAVTGGTVLVLLCLVALLIFVHHLASSIIADNTIDRVGEALDDDIKRLLPESNSNQASKPDKSPAKSGTPLELHKSGYVQTVNYHGLVEIAREADAVIELAFKPGRHLVEGTTFAWIEPASADEAHKKIEDCVSLSGERTSIQDLETSIRQLVEVALRALSPSISDPFTAMAVIDRLTTSLAKIMKRGMPQWVWTDEDDRVRLLAPRSTFADIVEEAFRQIRQNAQDQTAVLIRLVESMGQLMPRADEAQRAVLEKQIGIVLDTGRRNIAQKQDLETLEARAKLALDRTSGRVR</sequence>
<proteinExistence type="predicted"/>
<feature type="transmembrane region" description="Helical" evidence="2">
    <location>
        <begin position="116"/>
        <end position="139"/>
    </location>
</feature>
<dbReference type="EMBL" id="LPWD01000190">
    <property type="protein sequence ID" value="ODS02973.1"/>
    <property type="molecule type" value="Genomic_DNA"/>
</dbReference>
<keyword evidence="2" id="KW-0812">Transmembrane</keyword>
<evidence type="ECO:0000313" key="4">
    <source>
        <dbReference type="Proteomes" id="UP000095042"/>
    </source>
</evidence>
<feature type="transmembrane region" description="Helical" evidence="2">
    <location>
        <begin position="92"/>
        <end position="110"/>
    </location>
</feature>
<dbReference type="AlphaFoldDB" id="A0A1E3WAY5"/>
<dbReference type="Pfam" id="PF10011">
    <property type="entry name" value="DUF2254"/>
    <property type="match status" value="1"/>
</dbReference>
<comment type="caution">
    <text evidence="3">The sequence shown here is derived from an EMBL/GenBank/DDBJ whole genome shotgun (WGS) entry which is preliminary data.</text>
</comment>
<feature type="region of interest" description="Disordered" evidence="1">
    <location>
        <begin position="167"/>
        <end position="189"/>
    </location>
</feature>
<evidence type="ECO:0008006" key="5">
    <source>
        <dbReference type="Google" id="ProtNLM"/>
    </source>
</evidence>
<feature type="transmembrane region" description="Helical" evidence="2">
    <location>
        <begin position="48"/>
        <end position="71"/>
    </location>
</feature>
<keyword evidence="2" id="KW-1133">Transmembrane helix</keyword>
<reference evidence="3 4" key="1">
    <citation type="journal article" date="2016" name="Environ. Microbiol.">
        <title>New Methyloceanibacter diversity from North Sea sediments includes methanotroph containing solely the soluble methane monooxygenase.</title>
        <authorList>
            <person name="Vekeman B."/>
            <person name="Kerckhof F.M."/>
            <person name="Cremers G."/>
            <person name="de Vos P."/>
            <person name="Vandamme P."/>
            <person name="Boon N."/>
            <person name="Op den Camp H.J."/>
            <person name="Heylen K."/>
        </authorList>
    </citation>
    <scope>NUCLEOTIDE SEQUENCE [LARGE SCALE GENOMIC DNA]</scope>
    <source>
        <strain evidence="3 4">R-67177</strain>
    </source>
</reference>
<dbReference type="OrthoDB" id="2955631at2"/>
<gene>
    <name evidence="3" type="ORF">AUC71_01270</name>
</gene>
<keyword evidence="4" id="KW-1185">Reference proteome</keyword>
<dbReference type="Proteomes" id="UP000095042">
    <property type="component" value="Unassembled WGS sequence"/>
</dbReference>
<name>A0A1E3WAY5_9HYPH</name>
<protein>
    <recommendedName>
        <fullName evidence="5">DUF2254 domain-containing protein</fullName>
    </recommendedName>
</protein>